<dbReference type="SUPFAM" id="SSF102712">
    <property type="entry name" value="JAB1/MPN domain"/>
    <property type="match status" value="1"/>
</dbReference>
<dbReference type="Pfam" id="PF14464">
    <property type="entry name" value="Prok-JAB"/>
    <property type="match status" value="1"/>
</dbReference>
<keyword evidence="3" id="KW-0378">Hydrolase</keyword>
<keyword evidence="2" id="KW-0479">Metal-binding</keyword>
<dbReference type="PANTHER" id="PTHR34858:SF1">
    <property type="entry name" value="CYSO-CYSTEINE PEPTIDASE"/>
    <property type="match status" value="1"/>
</dbReference>
<dbReference type="CDD" id="cd08070">
    <property type="entry name" value="MPN_like"/>
    <property type="match status" value="1"/>
</dbReference>
<protein>
    <recommendedName>
        <fullName evidence="6">MPN domain-containing protein</fullName>
    </recommendedName>
</protein>
<dbReference type="InterPro" id="IPR028090">
    <property type="entry name" value="JAB_dom_prok"/>
</dbReference>
<dbReference type="GO" id="GO:0008235">
    <property type="term" value="F:metalloexopeptidase activity"/>
    <property type="evidence" value="ECO:0007669"/>
    <property type="project" value="TreeGrafter"/>
</dbReference>
<dbReference type="SMART" id="SM00232">
    <property type="entry name" value="JAB_MPN"/>
    <property type="match status" value="1"/>
</dbReference>
<dbReference type="Gene3D" id="3.40.140.10">
    <property type="entry name" value="Cytidine Deaminase, domain 2"/>
    <property type="match status" value="1"/>
</dbReference>
<organism evidence="7">
    <name type="scientific">marine metagenome</name>
    <dbReference type="NCBI Taxonomy" id="408172"/>
    <lineage>
        <taxon>unclassified sequences</taxon>
        <taxon>metagenomes</taxon>
        <taxon>ecological metagenomes</taxon>
    </lineage>
</organism>
<dbReference type="EMBL" id="UINC01181717">
    <property type="protein sequence ID" value="SVD91546.1"/>
    <property type="molecule type" value="Genomic_DNA"/>
</dbReference>
<reference evidence="7" key="1">
    <citation type="submission" date="2018-05" db="EMBL/GenBank/DDBJ databases">
        <authorList>
            <person name="Lanie J.A."/>
            <person name="Ng W.-L."/>
            <person name="Kazmierczak K.M."/>
            <person name="Andrzejewski T.M."/>
            <person name="Davidsen T.M."/>
            <person name="Wayne K.J."/>
            <person name="Tettelin H."/>
            <person name="Glass J.I."/>
            <person name="Rusch D."/>
            <person name="Podicherti R."/>
            <person name="Tsui H.-C.T."/>
            <person name="Winkler M.E."/>
        </authorList>
    </citation>
    <scope>NUCLEOTIDE SEQUENCE</scope>
</reference>
<keyword evidence="1" id="KW-0645">Protease</keyword>
<feature type="domain" description="MPN" evidence="6">
    <location>
        <begin position="5"/>
        <end position="145"/>
    </location>
</feature>
<dbReference type="GO" id="GO:0006508">
    <property type="term" value="P:proteolysis"/>
    <property type="evidence" value="ECO:0007669"/>
    <property type="project" value="UniProtKB-KW"/>
</dbReference>
<keyword evidence="4" id="KW-0862">Zinc</keyword>
<name>A0A382Z7S9_9ZZZZ</name>
<evidence type="ECO:0000256" key="2">
    <source>
        <dbReference type="ARBA" id="ARBA00022723"/>
    </source>
</evidence>
<dbReference type="InterPro" id="IPR051929">
    <property type="entry name" value="VirAsm_ModProt"/>
</dbReference>
<evidence type="ECO:0000313" key="7">
    <source>
        <dbReference type="EMBL" id="SVD91546.1"/>
    </source>
</evidence>
<dbReference type="AlphaFoldDB" id="A0A382Z7S9"/>
<keyword evidence="5" id="KW-0482">Metalloprotease</keyword>
<dbReference type="PROSITE" id="PS50249">
    <property type="entry name" value="MPN"/>
    <property type="match status" value="1"/>
</dbReference>
<sequence>MEVSIQLTSEHIQSIKQDAEHAYPNEACGLITGRTINSDVLEVMRVVKAQNIRASETIKRFEVDPGTRIKLEKEIRGTNELLIGHYHSHPDNPAAPSDTDLLNTHEPELIWIIVSVGGGKASDVAAYQVLENKEGFREISILIKS</sequence>
<dbReference type="InterPro" id="IPR037518">
    <property type="entry name" value="MPN"/>
</dbReference>
<dbReference type="PANTHER" id="PTHR34858">
    <property type="entry name" value="CYSO-CYSTEINE PEPTIDASE"/>
    <property type="match status" value="1"/>
</dbReference>
<dbReference type="InterPro" id="IPR000555">
    <property type="entry name" value="JAMM/MPN+_dom"/>
</dbReference>
<evidence type="ECO:0000256" key="4">
    <source>
        <dbReference type="ARBA" id="ARBA00022833"/>
    </source>
</evidence>
<dbReference type="GO" id="GO:0008270">
    <property type="term" value="F:zinc ion binding"/>
    <property type="evidence" value="ECO:0007669"/>
    <property type="project" value="TreeGrafter"/>
</dbReference>
<evidence type="ECO:0000256" key="1">
    <source>
        <dbReference type="ARBA" id="ARBA00022670"/>
    </source>
</evidence>
<evidence type="ECO:0000259" key="6">
    <source>
        <dbReference type="PROSITE" id="PS50249"/>
    </source>
</evidence>
<proteinExistence type="predicted"/>
<gene>
    <name evidence="7" type="ORF">METZ01_LOCUS444400</name>
</gene>
<evidence type="ECO:0000256" key="3">
    <source>
        <dbReference type="ARBA" id="ARBA00022801"/>
    </source>
</evidence>
<evidence type="ECO:0000256" key="5">
    <source>
        <dbReference type="ARBA" id="ARBA00023049"/>
    </source>
</evidence>
<accession>A0A382Z7S9</accession>